<comment type="caution">
    <text evidence="2">The sequence shown here is derived from an EMBL/GenBank/DDBJ whole genome shotgun (WGS) entry which is preliminary data.</text>
</comment>
<protein>
    <submittedName>
        <fullName evidence="2">Uncharacterized protein</fullName>
    </submittedName>
</protein>
<sequence length="256" mass="27464">MSVPPRRGGSQSSGSVRDGRWRLCGHPPGEDDPTSAPDAPAGTFDRRAAGGALGPVHGGDGARASPEDGTAWRELRVCCLIVPAPFRRAAWLSRESNGERVVRRSKSGPTRRVHRGPSASPGDEMHSTFKNCAAEPEAGGAARRREPRAETAQFLPCGASTLAGRASEGRPSSVVRRGDHEERRKGRGSNRCNTIGKTLARHDSPAFSQGVMISLSNIFKSAVTYDNAGARSVRPRAALYETPELRQDPDRSRRPP</sequence>
<gene>
    <name evidence="2" type="ORF">THAOC_08748</name>
</gene>
<feature type="non-terminal residue" evidence="2">
    <location>
        <position position="256"/>
    </location>
</feature>
<reference evidence="2 3" key="1">
    <citation type="journal article" date="2012" name="Genome Biol.">
        <title>Genome and low-iron response of an oceanic diatom adapted to chronic iron limitation.</title>
        <authorList>
            <person name="Lommer M."/>
            <person name="Specht M."/>
            <person name="Roy A.S."/>
            <person name="Kraemer L."/>
            <person name="Andreson R."/>
            <person name="Gutowska M.A."/>
            <person name="Wolf J."/>
            <person name="Bergner S.V."/>
            <person name="Schilhabel M.B."/>
            <person name="Klostermeier U.C."/>
            <person name="Beiko R.G."/>
            <person name="Rosenstiel P."/>
            <person name="Hippler M."/>
            <person name="Laroche J."/>
        </authorList>
    </citation>
    <scope>NUCLEOTIDE SEQUENCE [LARGE SCALE GENOMIC DNA]</scope>
    <source>
        <strain evidence="2 3">CCMP1005</strain>
    </source>
</reference>
<evidence type="ECO:0000313" key="3">
    <source>
        <dbReference type="Proteomes" id="UP000266841"/>
    </source>
</evidence>
<feature type="compositionally biased region" description="Low complexity" evidence="1">
    <location>
        <begin position="1"/>
        <end position="16"/>
    </location>
</feature>
<name>K0SWX8_THAOC</name>
<feature type="region of interest" description="Disordered" evidence="1">
    <location>
        <begin position="95"/>
        <end position="127"/>
    </location>
</feature>
<proteinExistence type="predicted"/>
<evidence type="ECO:0000256" key="1">
    <source>
        <dbReference type="SAM" id="MobiDB-lite"/>
    </source>
</evidence>
<keyword evidence="3" id="KW-1185">Reference proteome</keyword>
<feature type="compositionally biased region" description="Basic residues" evidence="1">
    <location>
        <begin position="103"/>
        <end position="115"/>
    </location>
</feature>
<evidence type="ECO:0000313" key="2">
    <source>
        <dbReference type="EMBL" id="EJK69945.1"/>
    </source>
</evidence>
<organism evidence="2 3">
    <name type="scientific">Thalassiosira oceanica</name>
    <name type="common">Marine diatom</name>
    <dbReference type="NCBI Taxonomy" id="159749"/>
    <lineage>
        <taxon>Eukaryota</taxon>
        <taxon>Sar</taxon>
        <taxon>Stramenopiles</taxon>
        <taxon>Ochrophyta</taxon>
        <taxon>Bacillariophyta</taxon>
        <taxon>Coscinodiscophyceae</taxon>
        <taxon>Thalassiosirophycidae</taxon>
        <taxon>Thalassiosirales</taxon>
        <taxon>Thalassiosiraceae</taxon>
        <taxon>Thalassiosira</taxon>
    </lineage>
</organism>
<feature type="region of interest" description="Disordered" evidence="1">
    <location>
        <begin position="159"/>
        <end position="192"/>
    </location>
</feature>
<accession>K0SWX8</accession>
<feature type="region of interest" description="Disordered" evidence="1">
    <location>
        <begin position="1"/>
        <end position="68"/>
    </location>
</feature>
<dbReference type="EMBL" id="AGNL01009332">
    <property type="protein sequence ID" value="EJK69945.1"/>
    <property type="molecule type" value="Genomic_DNA"/>
</dbReference>
<dbReference type="Proteomes" id="UP000266841">
    <property type="component" value="Unassembled WGS sequence"/>
</dbReference>
<feature type="compositionally biased region" description="Gly residues" evidence="1">
    <location>
        <begin position="51"/>
        <end position="61"/>
    </location>
</feature>
<dbReference type="AlphaFoldDB" id="K0SWX8"/>